<proteinExistence type="predicted"/>
<dbReference type="SUPFAM" id="SSF46894">
    <property type="entry name" value="C-terminal effector domain of the bipartite response regulators"/>
    <property type="match status" value="1"/>
</dbReference>
<dbReference type="GO" id="GO:0006355">
    <property type="term" value="P:regulation of DNA-templated transcription"/>
    <property type="evidence" value="ECO:0007669"/>
    <property type="project" value="InterPro"/>
</dbReference>
<evidence type="ECO:0000313" key="1">
    <source>
        <dbReference type="EMBL" id="XDV66320.1"/>
    </source>
</evidence>
<protein>
    <recommendedName>
        <fullName evidence="2">Transposase IS30-like HTH domain-containing protein</fullName>
    </recommendedName>
</protein>
<reference evidence="1" key="1">
    <citation type="submission" date="2024-08" db="EMBL/GenBank/DDBJ databases">
        <authorList>
            <person name="Yu S.T."/>
        </authorList>
    </citation>
    <scope>NUCLEOTIDE SEQUENCE</scope>
    <source>
        <strain evidence="1">R33</strain>
    </source>
</reference>
<sequence length="185" mass="19956">MAAVGANQNTGGQLTPEELDTLRRLHGEGLGRNEIARRMDRGTRTISVYAARMHLSFERSQTEEATRARKADLEEKRVILADALTDDALRLSAQVWEPTRIHSFGGKDHTYNSRDIDEPLAADKRALMAAAATAAAQSVRLVPPAEDSGAADARSMLGRLFKGLAEVAKEAEPYSGEEAEGGDPG</sequence>
<dbReference type="Gene3D" id="1.10.10.60">
    <property type="entry name" value="Homeodomain-like"/>
    <property type="match status" value="1"/>
</dbReference>
<name>A0AB39Y8F8_9ACTN</name>
<dbReference type="InterPro" id="IPR016032">
    <property type="entry name" value="Sig_transdc_resp-reg_C-effctor"/>
</dbReference>
<organism evidence="1">
    <name type="scientific">Streptomyces sp. R33</name>
    <dbReference type="NCBI Taxonomy" id="3238629"/>
    <lineage>
        <taxon>Bacteria</taxon>
        <taxon>Bacillati</taxon>
        <taxon>Actinomycetota</taxon>
        <taxon>Actinomycetes</taxon>
        <taxon>Kitasatosporales</taxon>
        <taxon>Streptomycetaceae</taxon>
        <taxon>Streptomyces</taxon>
    </lineage>
</organism>
<dbReference type="GO" id="GO:0003677">
    <property type="term" value="F:DNA binding"/>
    <property type="evidence" value="ECO:0007669"/>
    <property type="project" value="InterPro"/>
</dbReference>
<dbReference type="AlphaFoldDB" id="A0AB39Y8F8"/>
<evidence type="ECO:0008006" key="2">
    <source>
        <dbReference type="Google" id="ProtNLM"/>
    </source>
</evidence>
<dbReference type="RefSeq" id="WP_369778845.1">
    <property type="nucleotide sequence ID" value="NZ_CP165727.1"/>
</dbReference>
<dbReference type="EMBL" id="CP165727">
    <property type="protein sequence ID" value="XDV66320.1"/>
    <property type="molecule type" value="Genomic_DNA"/>
</dbReference>
<gene>
    <name evidence="1" type="ORF">AB5J51_27050</name>
</gene>
<accession>A0AB39Y8F8</accession>